<evidence type="ECO:0000313" key="2">
    <source>
        <dbReference type="Proteomes" id="UP000789375"/>
    </source>
</evidence>
<protein>
    <submittedName>
        <fullName evidence="1">9418_t:CDS:1</fullName>
    </submittedName>
</protein>
<proteinExistence type="predicted"/>
<dbReference type="EMBL" id="CAJVPP010004907">
    <property type="protein sequence ID" value="CAG8657072.1"/>
    <property type="molecule type" value="Genomic_DNA"/>
</dbReference>
<dbReference type="Proteomes" id="UP000789375">
    <property type="component" value="Unassembled WGS sequence"/>
</dbReference>
<accession>A0A9N9E3H8</accession>
<reference evidence="1" key="1">
    <citation type="submission" date="2021-06" db="EMBL/GenBank/DDBJ databases">
        <authorList>
            <person name="Kallberg Y."/>
            <person name="Tangrot J."/>
            <person name="Rosling A."/>
        </authorList>
    </citation>
    <scope>NUCLEOTIDE SEQUENCE</scope>
    <source>
        <strain evidence="1">87-6 pot B 2015</strain>
    </source>
</reference>
<comment type="caution">
    <text evidence="1">The sequence shown here is derived from an EMBL/GenBank/DDBJ whole genome shotgun (WGS) entry which is preliminary data.</text>
</comment>
<sequence>MGRTSIFNQAENELILEWMQRNPNHPKNSYTKLSKELAKISSIEKSSKQIRQHWSNNLNPALCKDPLNEDEKIFIVQCADQNEKFLTKIVDLTQKEYKKLFSENKIKNFLHTRKRRLDRIQELPKLEVYEPKPFPPQSNIPPMKPIFD</sequence>
<name>A0A9N9E3H8_FUNMO</name>
<evidence type="ECO:0000313" key="1">
    <source>
        <dbReference type="EMBL" id="CAG8657072.1"/>
    </source>
</evidence>
<dbReference type="Pfam" id="PF13921">
    <property type="entry name" value="Myb_DNA-bind_6"/>
    <property type="match status" value="1"/>
</dbReference>
<dbReference type="AlphaFoldDB" id="A0A9N9E3H8"/>
<dbReference type="SUPFAM" id="SSF46689">
    <property type="entry name" value="Homeodomain-like"/>
    <property type="match status" value="1"/>
</dbReference>
<keyword evidence="2" id="KW-1185">Reference proteome</keyword>
<dbReference type="InterPro" id="IPR009057">
    <property type="entry name" value="Homeodomain-like_sf"/>
</dbReference>
<organism evidence="1 2">
    <name type="scientific">Funneliformis mosseae</name>
    <name type="common">Endomycorrhizal fungus</name>
    <name type="synonym">Glomus mosseae</name>
    <dbReference type="NCBI Taxonomy" id="27381"/>
    <lineage>
        <taxon>Eukaryota</taxon>
        <taxon>Fungi</taxon>
        <taxon>Fungi incertae sedis</taxon>
        <taxon>Mucoromycota</taxon>
        <taxon>Glomeromycotina</taxon>
        <taxon>Glomeromycetes</taxon>
        <taxon>Glomerales</taxon>
        <taxon>Glomeraceae</taxon>
        <taxon>Funneliformis</taxon>
    </lineage>
</organism>
<gene>
    <name evidence="1" type="ORF">FMOSSE_LOCUS11757</name>
</gene>